<dbReference type="SUPFAM" id="SSF53756">
    <property type="entry name" value="UDP-Glycosyltransferase/glycogen phosphorylase"/>
    <property type="match status" value="1"/>
</dbReference>
<evidence type="ECO:0000256" key="9">
    <source>
        <dbReference type="ARBA" id="ARBA00023098"/>
    </source>
</evidence>
<gene>
    <name evidence="11" type="primary">lpxB</name>
    <name evidence="12" type="ORF">BB934_27215</name>
</gene>
<name>A0A1B2EQ69_9HYPH</name>
<dbReference type="PANTHER" id="PTHR30372">
    <property type="entry name" value="LIPID-A-DISACCHARIDE SYNTHASE"/>
    <property type="match status" value="1"/>
</dbReference>
<comment type="similarity">
    <text evidence="2 11">Belongs to the LpxB family.</text>
</comment>
<accession>A0A1B2EQ69</accession>
<evidence type="ECO:0000313" key="12">
    <source>
        <dbReference type="EMBL" id="ANY82099.1"/>
    </source>
</evidence>
<keyword evidence="5 11" id="KW-0444">Lipid biosynthesis</keyword>
<protein>
    <recommendedName>
        <fullName evidence="4 11">Lipid-A-disaccharide synthase</fullName>
        <ecNumber evidence="3 11">2.4.1.182</ecNumber>
    </recommendedName>
</protein>
<dbReference type="AlphaFoldDB" id="A0A1B2EQ69"/>
<dbReference type="NCBIfam" id="TIGR00215">
    <property type="entry name" value="lpxB"/>
    <property type="match status" value="1"/>
</dbReference>
<evidence type="ECO:0000256" key="1">
    <source>
        <dbReference type="ARBA" id="ARBA00002056"/>
    </source>
</evidence>
<dbReference type="GO" id="GO:0009245">
    <property type="term" value="P:lipid A biosynthetic process"/>
    <property type="evidence" value="ECO:0007669"/>
    <property type="project" value="UniProtKB-UniRule"/>
</dbReference>
<dbReference type="HAMAP" id="MF_00392">
    <property type="entry name" value="LpxB"/>
    <property type="match status" value="1"/>
</dbReference>
<evidence type="ECO:0000256" key="10">
    <source>
        <dbReference type="ARBA" id="ARBA00048975"/>
    </source>
</evidence>
<keyword evidence="6 11" id="KW-0441">Lipid A biosynthesis</keyword>
<evidence type="ECO:0000256" key="11">
    <source>
        <dbReference type="HAMAP-Rule" id="MF_00392"/>
    </source>
</evidence>
<keyword evidence="7 11" id="KW-0328">Glycosyltransferase</keyword>
<evidence type="ECO:0000256" key="7">
    <source>
        <dbReference type="ARBA" id="ARBA00022676"/>
    </source>
</evidence>
<dbReference type="GO" id="GO:0005543">
    <property type="term" value="F:phospholipid binding"/>
    <property type="evidence" value="ECO:0007669"/>
    <property type="project" value="TreeGrafter"/>
</dbReference>
<evidence type="ECO:0000256" key="8">
    <source>
        <dbReference type="ARBA" id="ARBA00022679"/>
    </source>
</evidence>
<dbReference type="InterPro" id="IPR003835">
    <property type="entry name" value="Glyco_trans_19"/>
</dbReference>
<dbReference type="Pfam" id="PF02684">
    <property type="entry name" value="LpxB"/>
    <property type="match status" value="1"/>
</dbReference>
<organism evidence="12">
    <name type="scientific">Microvirga ossetica</name>
    <dbReference type="NCBI Taxonomy" id="1882682"/>
    <lineage>
        <taxon>Bacteria</taxon>
        <taxon>Pseudomonadati</taxon>
        <taxon>Pseudomonadota</taxon>
        <taxon>Alphaproteobacteria</taxon>
        <taxon>Hyphomicrobiales</taxon>
        <taxon>Methylobacteriaceae</taxon>
        <taxon>Microvirga</taxon>
    </lineage>
</organism>
<evidence type="ECO:0000256" key="5">
    <source>
        <dbReference type="ARBA" id="ARBA00022516"/>
    </source>
</evidence>
<proteinExistence type="inferred from homology"/>
<dbReference type="UniPathway" id="UPA00973"/>
<dbReference type="GO" id="GO:0016020">
    <property type="term" value="C:membrane"/>
    <property type="evidence" value="ECO:0007669"/>
    <property type="project" value="GOC"/>
</dbReference>
<evidence type="ECO:0000256" key="4">
    <source>
        <dbReference type="ARBA" id="ARBA00020902"/>
    </source>
</evidence>
<keyword evidence="9 11" id="KW-0443">Lipid metabolism</keyword>
<evidence type="ECO:0000256" key="2">
    <source>
        <dbReference type="ARBA" id="ARBA00007868"/>
    </source>
</evidence>
<comment type="function">
    <text evidence="1 11">Condensation of UDP-2,3-diacylglucosamine and 2,3-diacylglucosamine-1-phosphate to form lipid A disaccharide, a precursor of lipid A, a phosphorylated glycolipid that anchors the lipopolysaccharide to the outer membrane of the cell.</text>
</comment>
<evidence type="ECO:0000256" key="3">
    <source>
        <dbReference type="ARBA" id="ARBA00012687"/>
    </source>
</evidence>
<dbReference type="EMBL" id="CP016616">
    <property type="protein sequence ID" value="ANY82099.1"/>
    <property type="molecule type" value="Genomic_DNA"/>
</dbReference>
<dbReference type="PANTHER" id="PTHR30372:SF4">
    <property type="entry name" value="LIPID-A-DISACCHARIDE SYNTHASE, MITOCHONDRIAL-RELATED"/>
    <property type="match status" value="1"/>
</dbReference>
<comment type="pathway">
    <text evidence="11">Bacterial outer membrane biogenesis; LPS lipid A biosynthesis.</text>
</comment>
<dbReference type="EC" id="2.4.1.182" evidence="3 11"/>
<reference evidence="12" key="1">
    <citation type="submission" date="2016-07" db="EMBL/GenBank/DDBJ databases">
        <title>Microvirga ossetica sp. nov. a new species of rhizobia isolated from root nodules of the legume species Vicia alpestris Steven originated from North Ossetia region in the Caucasus.</title>
        <authorList>
            <person name="Safronova V.I."/>
            <person name="Kuznetsova I.G."/>
            <person name="Sazanova A.L."/>
            <person name="Belimov A."/>
            <person name="Andronov E."/>
            <person name="Osledkin Y.S."/>
            <person name="Onishchuk O.P."/>
            <person name="Kurchak O.N."/>
            <person name="Shaposhnikov A.I."/>
            <person name="Willems A."/>
            <person name="Tikhonovich I.A."/>
        </authorList>
    </citation>
    <scope>NUCLEOTIDE SEQUENCE [LARGE SCALE GENOMIC DNA]</scope>
    <source>
        <strain evidence="12">V5/3M</strain>
    </source>
</reference>
<keyword evidence="8 11" id="KW-0808">Transferase</keyword>
<evidence type="ECO:0000256" key="6">
    <source>
        <dbReference type="ARBA" id="ARBA00022556"/>
    </source>
</evidence>
<dbReference type="GO" id="GO:0008915">
    <property type="term" value="F:lipid-A-disaccharide synthase activity"/>
    <property type="evidence" value="ECO:0007669"/>
    <property type="project" value="UniProtKB-UniRule"/>
</dbReference>
<dbReference type="KEGG" id="moc:BB934_27215"/>
<comment type="catalytic activity">
    <reaction evidence="10 11">
        <text>a lipid X + a UDP-2-N,3-O-bis[(3R)-3-hydroxyacyl]-alpha-D-glucosamine = a lipid A disaccharide + UDP + H(+)</text>
        <dbReference type="Rhea" id="RHEA:67828"/>
        <dbReference type="ChEBI" id="CHEBI:15378"/>
        <dbReference type="ChEBI" id="CHEBI:58223"/>
        <dbReference type="ChEBI" id="CHEBI:137748"/>
        <dbReference type="ChEBI" id="CHEBI:176338"/>
        <dbReference type="ChEBI" id="CHEBI:176343"/>
        <dbReference type="EC" id="2.4.1.182"/>
    </reaction>
</comment>
<sequence>MSTFPGWSDLLADTEPLTIWIVSGEESGDQLGAKLMRSLKTRLGADRVSFGGVGGHAMAKEGLASLFPLEEISVMGFSAVIARLPSILRHIRFTADAIVKARPDMLIIIDSPDFTHRVAKAVRQRAPQIAIVDYVSPSVWAWRPGRAPKMRAYVDHLLALLPFEPEAHRRLGGPPTTYVGHPLIERLDEIRPVPGERGGKDNGPIRLLVLPGSRRSEVSRLMEPFGAALALLKERSPRSFEVTIPAVSHLAQEIRTQAEGWSVKPRIVEGEAAKWTAFREADAALAASGTVTLELGLSGVPMVVAYRVSKIEEVLKYLIKAPSIVLTNLVLGENVIPELIQWDCTPEKLADALLPLLSDTPERQRQIEAFRRLDELMKIGNEMPSERAARVVEDVLGSKERV</sequence>